<dbReference type="AlphaFoldDB" id="K0KVC1"/>
<dbReference type="HOGENOM" id="CLU_1176214_0_0_1"/>
<evidence type="ECO:0000313" key="1">
    <source>
        <dbReference type="EMBL" id="CCH45852.1"/>
    </source>
</evidence>
<proteinExistence type="predicted"/>
<gene>
    <name evidence="1" type="ORF">BN7_5438</name>
</gene>
<name>K0KVC1_WICCF</name>
<organism evidence="1 2">
    <name type="scientific">Wickerhamomyces ciferrii (strain ATCC 14091 / BCRC 22168 / CBS 111 / JCM 3599 / NBRC 0793 / NRRL Y-1031 F-60-10)</name>
    <name type="common">Yeast</name>
    <name type="synonym">Pichia ciferrii</name>
    <dbReference type="NCBI Taxonomy" id="1206466"/>
    <lineage>
        <taxon>Eukaryota</taxon>
        <taxon>Fungi</taxon>
        <taxon>Dikarya</taxon>
        <taxon>Ascomycota</taxon>
        <taxon>Saccharomycotina</taxon>
        <taxon>Saccharomycetes</taxon>
        <taxon>Phaffomycetales</taxon>
        <taxon>Wickerhamomycetaceae</taxon>
        <taxon>Wickerhamomyces</taxon>
    </lineage>
</organism>
<evidence type="ECO:0000313" key="2">
    <source>
        <dbReference type="Proteomes" id="UP000009328"/>
    </source>
</evidence>
<dbReference type="Proteomes" id="UP000009328">
    <property type="component" value="Unassembled WGS sequence"/>
</dbReference>
<accession>K0KVC1</accession>
<comment type="caution">
    <text evidence="1">The sequence shown here is derived from an EMBL/GenBank/DDBJ whole genome shotgun (WGS) entry which is preliminary data.</text>
</comment>
<keyword evidence="2" id="KW-1185">Reference proteome</keyword>
<dbReference type="EMBL" id="CAIF01000214">
    <property type="protein sequence ID" value="CCH45852.1"/>
    <property type="molecule type" value="Genomic_DNA"/>
</dbReference>
<dbReference type="InParanoid" id="K0KVC1"/>
<protein>
    <submittedName>
        <fullName evidence="1">Uncharacterized protein</fullName>
    </submittedName>
</protein>
<reference evidence="1 2" key="1">
    <citation type="journal article" date="2012" name="Eukaryot. Cell">
        <title>Draft genome sequence of Wickerhamomyces ciferrii NRRL Y-1031 F-60-10.</title>
        <authorList>
            <person name="Schneider J."/>
            <person name="Andrea H."/>
            <person name="Blom J."/>
            <person name="Jaenicke S."/>
            <person name="Ruckert C."/>
            <person name="Schorsch C."/>
            <person name="Szczepanowski R."/>
            <person name="Farwick M."/>
            <person name="Goesmann A."/>
            <person name="Puhler A."/>
            <person name="Schaffer S."/>
            <person name="Tauch A."/>
            <person name="Kohler T."/>
            <person name="Brinkrolf K."/>
        </authorList>
    </citation>
    <scope>NUCLEOTIDE SEQUENCE [LARGE SCALE GENOMIC DNA]</scope>
    <source>
        <strain evidence="2">ATCC 14091 / BCRC 22168 / CBS 111 / JCM 3599 / NBRC 0793 / NRRL Y-1031 F-60-10</strain>
    </source>
</reference>
<sequence length="236" mass="26828">MDHYSHTQYKDTEGVEANTESIEKFVPEHQFPFDQSIRDATPSNINSIKKDSGDAVVEESQVRRAMAVSFPRRSESAYKQYESVTKRKNEAINNGTKNYLQKYYQPEVYNSIITNKKLGEGNVRIGHSTVKPRSTFKIEKGTEKGDLILNIIVQIGLALKTGITNHNTKNDQKASSVLYELTNVYIGGSTFKGLFNDTIFKNQKVIKCDKIKELAENHSQKVSKCCLNFQDMIKVY</sequence>